<gene>
    <name evidence="2" type="ORF">G6N77_06975</name>
</gene>
<evidence type="ECO:0000256" key="1">
    <source>
        <dbReference type="SAM" id="SignalP"/>
    </source>
</evidence>
<name>A0ABX0DBJ3_9MICC</name>
<evidence type="ECO:0008006" key="4">
    <source>
        <dbReference type="Google" id="ProtNLM"/>
    </source>
</evidence>
<feature type="chain" id="PRO_5047504417" description="DUF4352 domain-containing protein" evidence="1">
    <location>
        <begin position="25"/>
        <end position="178"/>
    </location>
</feature>
<protein>
    <recommendedName>
        <fullName evidence="4">DUF4352 domain-containing protein</fullName>
    </recommendedName>
</protein>
<evidence type="ECO:0000313" key="3">
    <source>
        <dbReference type="Proteomes" id="UP000479226"/>
    </source>
</evidence>
<dbReference type="PROSITE" id="PS51257">
    <property type="entry name" value="PROKAR_LIPOPROTEIN"/>
    <property type="match status" value="1"/>
</dbReference>
<reference evidence="2 3" key="1">
    <citation type="submission" date="2020-02" db="EMBL/GenBank/DDBJ databases">
        <title>Genome sequence of the type strain DSM 27180 of Arthrobacter silviterrae.</title>
        <authorList>
            <person name="Gao J."/>
            <person name="Sun J."/>
        </authorList>
    </citation>
    <scope>NUCLEOTIDE SEQUENCE [LARGE SCALE GENOMIC DNA]</scope>
    <source>
        <strain evidence="2 3">DSM 27180</strain>
    </source>
</reference>
<comment type="caution">
    <text evidence="2">The sequence shown here is derived from an EMBL/GenBank/DDBJ whole genome shotgun (WGS) entry which is preliminary data.</text>
</comment>
<dbReference type="RefSeq" id="WP_165181316.1">
    <property type="nucleotide sequence ID" value="NZ_JAAKZI010000009.1"/>
</dbReference>
<organism evidence="2 3">
    <name type="scientific">Arthrobacter silviterrae</name>
    <dbReference type="NCBI Taxonomy" id="2026658"/>
    <lineage>
        <taxon>Bacteria</taxon>
        <taxon>Bacillati</taxon>
        <taxon>Actinomycetota</taxon>
        <taxon>Actinomycetes</taxon>
        <taxon>Micrococcales</taxon>
        <taxon>Micrococcaceae</taxon>
        <taxon>Arthrobacter</taxon>
    </lineage>
</organism>
<accession>A0ABX0DBJ3</accession>
<proteinExistence type="predicted"/>
<evidence type="ECO:0000313" key="2">
    <source>
        <dbReference type="EMBL" id="NGN83205.1"/>
    </source>
</evidence>
<feature type="signal peptide" evidence="1">
    <location>
        <begin position="1"/>
        <end position="24"/>
    </location>
</feature>
<dbReference type="EMBL" id="JAAKZI010000009">
    <property type="protein sequence ID" value="NGN83205.1"/>
    <property type="molecule type" value="Genomic_DNA"/>
</dbReference>
<keyword evidence="3" id="KW-1185">Reference proteome</keyword>
<keyword evidence="1" id="KW-0732">Signal</keyword>
<dbReference type="Proteomes" id="UP000479226">
    <property type="component" value="Unassembled WGS sequence"/>
</dbReference>
<sequence length="178" mass="17972">MKKLFIAVPLVGLLLAGCSTPAPTVDKAAADKPAATQAAKTADRSAALGGTVTYDSGVKVTVKSDGFKPVSQYAYGAVDGKAAVFELTVVNGGKEELNAGLMSMPKVTVGAKNAKAESVIDSEAKLGVDTLSTILPGETQTVKFAAGITAADAGVVRVEVMGPNPFTDKAAIFKGAVK</sequence>